<dbReference type="Gene3D" id="3.40.50.1820">
    <property type="entry name" value="alpha/beta hydrolase"/>
    <property type="match status" value="1"/>
</dbReference>
<protein>
    <recommendedName>
        <fullName evidence="4">Peptidase S9 prolyl oligopeptidase catalytic domain-containing protein</fullName>
    </recommendedName>
</protein>
<feature type="chain" id="PRO_5046632832" description="Peptidase S9 prolyl oligopeptidase catalytic domain-containing protein" evidence="1">
    <location>
        <begin position="20"/>
        <end position="758"/>
    </location>
</feature>
<evidence type="ECO:0000256" key="1">
    <source>
        <dbReference type="SAM" id="SignalP"/>
    </source>
</evidence>
<keyword evidence="1" id="KW-0732">Signal</keyword>
<name>A0ABV3TYU5_9GAMM</name>
<dbReference type="SUPFAM" id="SSF53474">
    <property type="entry name" value="alpha/beta-Hydrolases"/>
    <property type="match status" value="1"/>
</dbReference>
<sequence length="758" mass="81861">MCARVPVLAALLISLAACGGQSSSSVDPASLEGEIVQTRGAVPSGAPPAAFGELPLRASPPSWPFDDGAPRTSGTGRYAYGAYYWTDFIYDANGAKGPNVPFYRIGTPTGGSLHYPQASMAGNGADLFVVALGRRNGELFLRVDWQTLIDHSVPVAAFAVDNQPGGSDNWPGIAGLRSPGVDALVLLSANGAFIDYNDGNGPQLVAPVTVDMETRTFVAALPEDILATDTPWTLYVASGINDGEGGFLNDNAGFRSLPNQPPVFNLAFRDYEDEPALFNFWFDENQSMALNTGDVSAFSQQIDWARMGETEPEPLRYGYSNRWYISSVSGSELGDGGFAAGVDRSEAGVVADPGYYDTVQPYGIYIPSSYLPSSATPSLFTWLLHSFTQNHNQYSASVPNYLLAACETLRQSVCVSPLGRGSAGYYEAAAELDFWEVWRDVAAHFNIDNEAVFTTGYSMGAIGSINLMVKYPEVFFGGVILAGSHASAQLLPCSLDNNGCVEPKGPELMENLKWNGYYQAHGTFDQLVPFPDARATADGMRDFGYRYVFDHYLVEDHIVWTLKDAGYSAFQKAAQWMVEWQSSEVRRRSAPGELVYRWEPHMVNLDWGLGPRGAWWLEDVQALDGAEYAEIRAQSGALPEPEILPKASVGELIFPDATTLSPAVRDGLSWELGSLENTTGELRAGLTQVAALTINLQEAAIAERPDKRIELDSDGPYQLRLIGLPAGQRVQAAGQSLQASNGSVVLTMPAGESTVVFP</sequence>
<dbReference type="PROSITE" id="PS51257">
    <property type="entry name" value="PROKAR_LIPOPROTEIN"/>
    <property type="match status" value="1"/>
</dbReference>
<comment type="caution">
    <text evidence="2">The sequence shown here is derived from an EMBL/GenBank/DDBJ whole genome shotgun (WGS) entry which is preliminary data.</text>
</comment>
<organism evidence="2 3">
    <name type="scientific">Zhongshania arctica</name>
    <dbReference type="NCBI Taxonomy" id="3238302"/>
    <lineage>
        <taxon>Bacteria</taxon>
        <taxon>Pseudomonadati</taxon>
        <taxon>Pseudomonadota</taxon>
        <taxon>Gammaproteobacteria</taxon>
        <taxon>Cellvibrionales</taxon>
        <taxon>Spongiibacteraceae</taxon>
        <taxon>Zhongshania</taxon>
    </lineage>
</organism>
<proteinExistence type="predicted"/>
<dbReference type="Proteomes" id="UP001557484">
    <property type="component" value="Unassembled WGS sequence"/>
</dbReference>
<dbReference type="InterPro" id="IPR029058">
    <property type="entry name" value="AB_hydrolase_fold"/>
</dbReference>
<keyword evidence="3" id="KW-1185">Reference proteome</keyword>
<reference evidence="2 3" key="1">
    <citation type="journal article" date="2011" name="Int. J. Syst. Evol. Microbiol.">
        <title>Zhongshania antarctica gen. nov., sp. nov. and Zhongshania guokunii sp. nov., gammaproteobacteria respectively isolated from coastal attached (fast) ice and surface seawater of the Antarctic.</title>
        <authorList>
            <person name="Li H.J."/>
            <person name="Zhang X.Y."/>
            <person name="Chen C.X."/>
            <person name="Zhang Y.J."/>
            <person name="Gao Z.M."/>
            <person name="Yu Y."/>
            <person name="Chen X.L."/>
            <person name="Chen B."/>
            <person name="Zhang Y.Z."/>
        </authorList>
    </citation>
    <scope>NUCLEOTIDE SEQUENCE [LARGE SCALE GENOMIC DNA]</scope>
    <source>
        <strain evidence="2 3">R06B22</strain>
    </source>
</reference>
<evidence type="ECO:0008006" key="4">
    <source>
        <dbReference type="Google" id="ProtNLM"/>
    </source>
</evidence>
<dbReference type="RefSeq" id="WP_368376866.1">
    <property type="nucleotide sequence ID" value="NZ_JBFRYB010000001.1"/>
</dbReference>
<evidence type="ECO:0000313" key="3">
    <source>
        <dbReference type="Proteomes" id="UP001557484"/>
    </source>
</evidence>
<feature type="signal peptide" evidence="1">
    <location>
        <begin position="1"/>
        <end position="19"/>
    </location>
</feature>
<dbReference type="EMBL" id="JBFRYB010000001">
    <property type="protein sequence ID" value="MEX1666796.1"/>
    <property type="molecule type" value="Genomic_DNA"/>
</dbReference>
<evidence type="ECO:0000313" key="2">
    <source>
        <dbReference type="EMBL" id="MEX1666796.1"/>
    </source>
</evidence>
<accession>A0ABV3TYU5</accession>
<gene>
    <name evidence="2" type="ORF">AB4875_14970</name>
</gene>